<feature type="chain" id="PRO_5002991318" description="Peptidase inhibitor I78 family protein" evidence="1">
    <location>
        <begin position="30"/>
        <end position="99"/>
    </location>
</feature>
<dbReference type="PANTHER" id="PTHR39600:SF1">
    <property type="entry name" value="PEPTIDASE INHIBITOR I78 FAMILY PROTEIN"/>
    <property type="match status" value="1"/>
</dbReference>
<evidence type="ECO:0008006" key="4">
    <source>
        <dbReference type="Google" id="ProtNLM"/>
    </source>
</evidence>
<name>C8RXN9_9RHOB</name>
<accession>C8RXN9</accession>
<feature type="signal peptide" evidence="1">
    <location>
        <begin position="1"/>
        <end position="29"/>
    </location>
</feature>
<dbReference type="STRING" id="371731.Rsw2DRAFT_0567"/>
<dbReference type="Proteomes" id="UP000010121">
    <property type="component" value="Unassembled WGS sequence"/>
</dbReference>
<organism evidence="2 3">
    <name type="scientific">Rhodobacter ferrooxidans</name>
    <dbReference type="NCBI Taxonomy" id="371731"/>
    <lineage>
        <taxon>Bacteria</taxon>
        <taxon>Pseudomonadati</taxon>
        <taxon>Pseudomonadota</taxon>
        <taxon>Alphaproteobacteria</taxon>
        <taxon>Rhodobacterales</taxon>
        <taxon>Rhodobacter group</taxon>
        <taxon>Rhodobacter</taxon>
    </lineage>
</organism>
<dbReference type="AlphaFoldDB" id="C8RXN9"/>
<proteinExistence type="predicted"/>
<gene>
    <name evidence="2" type="ORF">Rsw2DRAFT_0567</name>
</gene>
<dbReference type="Pfam" id="PF11720">
    <property type="entry name" value="Inhibitor_I78"/>
    <property type="match status" value="1"/>
</dbReference>
<evidence type="ECO:0000313" key="2">
    <source>
        <dbReference type="EMBL" id="EEW26764.1"/>
    </source>
</evidence>
<dbReference type="PANTHER" id="PTHR39600">
    <property type="entry name" value="PEPTIDASE INHIBITOR I78 FAMILY PROTEIN"/>
    <property type="match status" value="1"/>
</dbReference>
<evidence type="ECO:0000256" key="1">
    <source>
        <dbReference type="SAM" id="SignalP"/>
    </source>
</evidence>
<keyword evidence="3" id="KW-1185">Reference proteome</keyword>
<reference evidence="2 3" key="1">
    <citation type="submission" date="2009-08" db="EMBL/GenBank/DDBJ databases">
        <title>The draft genome of Rhodobacter sp. SW2.</title>
        <authorList>
            <consortium name="US DOE Joint Genome Institute (JGI-PGF)"/>
            <person name="Lucas S."/>
            <person name="Copeland A."/>
            <person name="Lapidus A."/>
            <person name="Glavina del Rio T."/>
            <person name="Tice H."/>
            <person name="Bruce D."/>
            <person name="Goodwin L."/>
            <person name="Pitluck S."/>
            <person name="Larimer F."/>
            <person name="Land M.L."/>
            <person name="Hauser L."/>
            <person name="Emerson D."/>
        </authorList>
    </citation>
    <scope>NUCLEOTIDE SEQUENCE [LARGE SCALE GENOMIC DNA]</scope>
    <source>
        <strain evidence="2 3">SW2</strain>
    </source>
</reference>
<sequence>MTGMSMTGFRAPFLAMTVALLTAGCVVEAPPPMPDMSPNCGAADLQGLVGQPASVLQTMRFAKPTRIIRPGMAVTMDYSPDRLNIEIDSAERIIRVACG</sequence>
<dbReference type="RefSeq" id="WP_008027845.1">
    <property type="nucleotide sequence ID" value="NZ_ACYY01000002.1"/>
</dbReference>
<dbReference type="eggNOG" id="ENOG50339MI">
    <property type="taxonomic scope" value="Bacteria"/>
</dbReference>
<comment type="caution">
    <text evidence="2">The sequence shown here is derived from an EMBL/GenBank/DDBJ whole genome shotgun (WGS) entry which is preliminary data.</text>
</comment>
<keyword evidence="1" id="KW-0732">Signal</keyword>
<protein>
    <recommendedName>
        <fullName evidence="4">Peptidase inhibitor I78 family protein</fullName>
    </recommendedName>
</protein>
<dbReference type="Gene3D" id="3.30.10.10">
    <property type="entry name" value="Trypsin Inhibitor V, subunit A"/>
    <property type="match status" value="1"/>
</dbReference>
<dbReference type="InterPro" id="IPR021719">
    <property type="entry name" value="Prot_inh_I78"/>
</dbReference>
<dbReference type="EMBL" id="ACYY01000002">
    <property type="protein sequence ID" value="EEW26764.1"/>
    <property type="molecule type" value="Genomic_DNA"/>
</dbReference>
<evidence type="ECO:0000313" key="3">
    <source>
        <dbReference type="Proteomes" id="UP000010121"/>
    </source>
</evidence>